<keyword evidence="1" id="KW-0812">Transmembrane</keyword>
<evidence type="ECO:0000313" key="3">
    <source>
        <dbReference type="Proteomes" id="UP000006177"/>
    </source>
</evidence>
<name>J9ZAJ2_LEPFM</name>
<gene>
    <name evidence="2" type="ordered locus">LFML04_1283</name>
</gene>
<reference evidence="2 3" key="1">
    <citation type="journal article" date="2011" name="J. Microbiol.">
        <title>Complete genome of Leptospirillum ferriphilum ML-04 provides insight into its physiology and environmental adaptation.</title>
        <authorList>
            <person name="Mi S."/>
            <person name="Song J."/>
            <person name="Lin J."/>
            <person name="Che Y."/>
            <person name="Zheng H."/>
            <person name="Lin J."/>
        </authorList>
    </citation>
    <scope>NUCLEOTIDE SEQUENCE [LARGE SCALE GENOMIC DNA]</scope>
    <source>
        <strain evidence="2 3">ML-04</strain>
    </source>
</reference>
<dbReference type="HOGENOM" id="CLU_2700254_0_0_0"/>
<dbReference type="AlphaFoldDB" id="J9ZAJ2"/>
<dbReference type="STRING" id="1048260.LFML04_1283"/>
<accession>J9ZAJ2</accession>
<dbReference type="PATRIC" id="fig|1048260.3.peg.1389"/>
<proteinExistence type="predicted"/>
<organism evidence="2 3">
    <name type="scientific">Leptospirillum ferriphilum (strain ML-04)</name>
    <dbReference type="NCBI Taxonomy" id="1048260"/>
    <lineage>
        <taxon>Bacteria</taxon>
        <taxon>Pseudomonadati</taxon>
        <taxon>Nitrospirota</taxon>
        <taxon>Nitrospiria</taxon>
        <taxon>Nitrospirales</taxon>
        <taxon>Nitrospiraceae</taxon>
        <taxon>Leptospirillum</taxon>
    </lineage>
</organism>
<evidence type="ECO:0000313" key="2">
    <source>
        <dbReference type="EMBL" id="AFS53509.1"/>
    </source>
</evidence>
<keyword evidence="1" id="KW-0472">Membrane</keyword>
<sequence>MPQNQKDSDHFPVILPHCLIFIALSLLPLSLDFRNCLLSFLSPKKIHELSPLFHPDHCAGPCHPFPNDIPFPV</sequence>
<evidence type="ECO:0000256" key="1">
    <source>
        <dbReference type="SAM" id="Phobius"/>
    </source>
</evidence>
<dbReference type="KEGG" id="lfi:LFML04_1283"/>
<feature type="transmembrane region" description="Helical" evidence="1">
    <location>
        <begin position="12"/>
        <end position="31"/>
    </location>
</feature>
<protein>
    <submittedName>
        <fullName evidence="2">Uncharacterized protein</fullName>
    </submittedName>
</protein>
<dbReference type="EMBL" id="CP002919">
    <property type="protein sequence ID" value="AFS53509.1"/>
    <property type="molecule type" value="Genomic_DNA"/>
</dbReference>
<dbReference type="Proteomes" id="UP000006177">
    <property type="component" value="Chromosome"/>
</dbReference>
<keyword evidence="1" id="KW-1133">Transmembrane helix</keyword>